<comment type="caution">
    <text evidence="2">The sequence shown here is derived from an EMBL/GenBank/DDBJ whole genome shotgun (WGS) entry which is preliminary data.</text>
</comment>
<name>A0ABV3AXQ6_9ACTN</name>
<protein>
    <submittedName>
        <fullName evidence="2">DCC1-like thiol-disulfide oxidoreductase family protein</fullName>
    </submittedName>
</protein>
<organism evidence="2 3">
    <name type="scientific">Streptomyces neyagawaensis</name>
    <dbReference type="NCBI Taxonomy" id="42238"/>
    <lineage>
        <taxon>Bacteria</taxon>
        <taxon>Bacillati</taxon>
        <taxon>Actinomycetota</taxon>
        <taxon>Actinomycetes</taxon>
        <taxon>Kitasatosporales</taxon>
        <taxon>Streptomycetaceae</taxon>
        <taxon>Streptomyces</taxon>
    </lineage>
</organism>
<dbReference type="Pfam" id="PF04134">
    <property type="entry name" value="DCC1-like"/>
    <property type="match status" value="1"/>
</dbReference>
<gene>
    <name evidence="2" type="ORF">ABZ931_12345</name>
</gene>
<dbReference type="Proteomes" id="UP001551189">
    <property type="component" value="Unassembled WGS sequence"/>
</dbReference>
<accession>A0ABV3AXQ6</accession>
<proteinExistence type="predicted"/>
<sequence length="205" mass="21429">MTAIEATVDRGAERVPVHGLTVLYDARCTLCVFVREWLGRQRQLVPLDFVAAGSDEARRRFPALDHRATLAEITVVGDSGQVYRGSAAWVVCLWALREHRPLAHRLSTPAGARLARGAVLAAAKWRGVEQGSGTRGAGGRPQWGGSIYSGADGWTYDPRHGWTYTAPRPAAPAGAAPGAPSPAAAPDGPSPALPGGCDSGTCPTG</sequence>
<feature type="region of interest" description="Disordered" evidence="1">
    <location>
        <begin position="166"/>
        <end position="205"/>
    </location>
</feature>
<dbReference type="RefSeq" id="WP_359694273.1">
    <property type="nucleotide sequence ID" value="NZ_JBEYXT010000041.1"/>
</dbReference>
<feature type="compositionally biased region" description="Low complexity" evidence="1">
    <location>
        <begin position="166"/>
        <end position="187"/>
    </location>
</feature>
<evidence type="ECO:0000313" key="2">
    <source>
        <dbReference type="EMBL" id="MEU6801789.1"/>
    </source>
</evidence>
<reference evidence="2 3" key="1">
    <citation type="submission" date="2024-06" db="EMBL/GenBank/DDBJ databases">
        <title>The Natural Products Discovery Center: Release of the First 8490 Sequenced Strains for Exploring Actinobacteria Biosynthetic Diversity.</title>
        <authorList>
            <person name="Kalkreuter E."/>
            <person name="Kautsar S.A."/>
            <person name="Yang D."/>
            <person name="Bader C.D."/>
            <person name="Teijaro C.N."/>
            <person name="Fluegel L."/>
            <person name="Davis C.M."/>
            <person name="Simpson J.R."/>
            <person name="Lauterbach L."/>
            <person name="Steele A.D."/>
            <person name="Gui C."/>
            <person name="Meng S."/>
            <person name="Li G."/>
            <person name="Viehrig K."/>
            <person name="Ye F."/>
            <person name="Su P."/>
            <person name="Kiefer A.F."/>
            <person name="Nichols A."/>
            <person name="Cepeda A.J."/>
            <person name="Yan W."/>
            <person name="Fan B."/>
            <person name="Jiang Y."/>
            <person name="Adhikari A."/>
            <person name="Zheng C.-J."/>
            <person name="Schuster L."/>
            <person name="Cowan T.M."/>
            <person name="Smanski M.J."/>
            <person name="Chevrette M.G."/>
            <person name="De Carvalho L.P.S."/>
            <person name="Shen B."/>
        </authorList>
    </citation>
    <scope>NUCLEOTIDE SEQUENCE [LARGE SCALE GENOMIC DNA]</scope>
    <source>
        <strain evidence="2 3">NPDC046851</strain>
    </source>
</reference>
<keyword evidence="3" id="KW-1185">Reference proteome</keyword>
<dbReference type="InterPro" id="IPR007263">
    <property type="entry name" value="DCC1-like"/>
</dbReference>
<evidence type="ECO:0000256" key="1">
    <source>
        <dbReference type="SAM" id="MobiDB-lite"/>
    </source>
</evidence>
<dbReference type="EMBL" id="JBEYXT010000041">
    <property type="protein sequence ID" value="MEU6801789.1"/>
    <property type="molecule type" value="Genomic_DNA"/>
</dbReference>
<evidence type="ECO:0000313" key="3">
    <source>
        <dbReference type="Proteomes" id="UP001551189"/>
    </source>
</evidence>